<dbReference type="EMBL" id="LR589064">
    <property type="protein sequence ID" value="VTO95113.1"/>
    <property type="molecule type" value="Genomic_DNA"/>
</dbReference>
<proteinExistence type="inferred from homology"/>
<evidence type="ECO:0000259" key="2">
    <source>
        <dbReference type="Pfam" id="PF00823"/>
    </source>
</evidence>
<evidence type="ECO:0000256" key="1">
    <source>
        <dbReference type="ARBA" id="ARBA00010652"/>
    </source>
</evidence>
<evidence type="ECO:0000313" key="3">
    <source>
        <dbReference type="EMBL" id="VTO95113.1"/>
    </source>
</evidence>
<comment type="similarity">
    <text evidence="1">Belongs to the mycobacterial PPE family.</text>
</comment>
<dbReference type="Pfam" id="PF01469">
    <property type="entry name" value="Pentapeptide_2"/>
    <property type="match status" value="5"/>
</dbReference>
<gene>
    <name evidence="3" type="ORF">BIN_B_00591</name>
</gene>
<dbReference type="PANTHER" id="PTHR46766">
    <property type="entry name" value="GLUTAMINE-RICH PROTEIN 2"/>
    <property type="match status" value="1"/>
</dbReference>
<accession>A0A653ECA5</accession>
<dbReference type="Gene3D" id="1.20.1260.20">
    <property type="entry name" value="PPE superfamily"/>
    <property type="match status" value="1"/>
</dbReference>
<dbReference type="InterPro" id="IPR002989">
    <property type="entry name" value="Mycobac_pentapep"/>
</dbReference>
<reference evidence="3" key="1">
    <citation type="submission" date="2019-05" db="EMBL/GenBank/DDBJ databases">
        <authorList>
            <person name="Naeem R."/>
            <person name="Antony C."/>
            <person name="Guan Q."/>
        </authorList>
    </citation>
    <scope>NUCLEOTIDE SEQUENCE</scope>
    <source>
        <strain evidence="3">2</strain>
    </source>
</reference>
<dbReference type="FunFam" id="1.20.1260.20:FF:000001">
    <property type="entry name" value="PPE family protein PPE41"/>
    <property type="match status" value="1"/>
</dbReference>
<dbReference type="Pfam" id="PF00823">
    <property type="entry name" value="PPE"/>
    <property type="match status" value="1"/>
</dbReference>
<feature type="domain" description="PPE" evidence="2">
    <location>
        <begin position="2"/>
        <end position="165"/>
    </location>
</feature>
<organism evidence="3">
    <name type="scientific">Mycobacterium riyadhense</name>
    <dbReference type="NCBI Taxonomy" id="486698"/>
    <lineage>
        <taxon>Bacteria</taxon>
        <taxon>Bacillati</taxon>
        <taxon>Actinomycetota</taxon>
        <taxon>Actinomycetes</taxon>
        <taxon>Mycobacteriales</taxon>
        <taxon>Mycobacteriaceae</taxon>
        <taxon>Mycobacterium</taxon>
    </lineage>
</organism>
<dbReference type="SUPFAM" id="SSF140459">
    <property type="entry name" value="PE/PPE dimer-like"/>
    <property type="match status" value="1"/>
</dbReference>
<dbReference type="PANTHER" id="PTHR46766:SF1">
    <property type="entry name" value="GLUTAMINE-RICH PROTEIN 2"/>
    <property type="match status" value="1"/>
</dbReference>
<dbReference type="AlphaFoldDB" id="A0A653ECA5"/>
<dbReference type="InterPro" id="IPR000030">
    <property type="entry name" value="PPE_dom"/>
</dbReference>
<dbReference type="InterPro" id="IPR038332">
    <property type="entry name" value="PPE_sf"/>
</dbReference>
<sequence length="752" mass="74756">MNFVVMPPEINSALIYAGAGSGPLLAAAAAWDELAAELGSAAMSFGSVTSGLAGGMWQGPSSVAMAAAAAPYVGWLSAAAASAESAAGQARAVVGVFEAALAATVDPLVIATNRSELVALALSNLFGQNTPAIAAAEFDYELMWAQDVAAMLGYHAGASAVASALAPFAPPLASLAAAAEPGRSLAVNLGLANVGAFNAGNANIGSYNLGSGNIGGNNVGWGNVGWGNVGFANSGDPVGLMGVANIGFGNAGSNNFGLANMGVGNIGFANTGSNNIGIGLTGDNLTGIGGFNSGSGNVGLFNSGTGNVGFFNSGTGNWGLFNSGSYNTGIGNSGIASTGWFNAGGFNTGLVNAGDYNTGSFNAGDANTGGFNPGSINTGWLNTGDTNTGLANSGNVNTGAFIGGNDSNGFWWRGNYQGLVSFSTINTIVPEFTVASVHASGGAGPITVPSFHIPAIPLDFSATGHIGGFTIPSIAIPPITLRIDPVFDLGPIVVQDITIPALGLDPDSSVTVGPIFSSGSIIDPFTIQLGFVDINIAAIQTTGSEILPFTVTLSSLGLTTPTPEFTIPGFRIPVDPIHIEVPLSVTIGPFVSPEITIPQIPVGLGWSGATPAFAFPPEITIDRIPVVLDVNALLGPINAPIVIPAVPGFGNATTVPSSGFFNAGGGGVSGITNFGADISGLLNQAATPLLGSVSGYLNFGALQSGLLNSGAGLSGLYNTSILDLNHLTSAFTSGVVNFGRQLSGFLFQGTGP</sequence>
<name>A0A653ECA5_9MYCO</name>
<dbReference type="GO" id="GO:0052572">
    <property type="term" value="P:response to host immune response"/>
    <property type="evidence" value="ECO:0007669"/>
    <property type="project" value="TreeGrafter"/>
</dbReference>
<protein>
    <submittedName>
        <fullName evidence="3">Putative PPE family protein PPE42</fullName>
    </submittedName>
</protein>